<accession>A0A6J5MF67</accession>
<reference evidence="1" key="1">
    <citation type="submission" date="2020-04" db="EMBL/GenBank/DDBJ databases">
        <authorList>
            <person name="Chiriac C."/>
            <person name="Salcher M."/>
            <person name="Ghai R."/>
            <person name="Kavagutti S V."/>
        </authorList>
    </citation>
    <scope>NUCLEOTIDE SEQUENCE</scope>
</reference>
<sequence length="1567" mass="175525">MQFEEYELPLEPINVVPAMPEKQAKETAFYTTAINKPADMVAGFNEVVDDLVKQGYSQAYSNAKVNWANEQQAKDKVVIADLINDPTIDKQTKLKVLNGYSSGQYISTDIRDKYVQDTAVLDIADTHIERTAQDQIVDDLNLTLTKMDEVKKAPITMSAKQVAKEIPRMASGEALAIVNMITSLPNFALATSGTVTDLVRQAINSKNPVDWEAAIQAGQNFAENDPIASVFDWRLQNVAKYAGVEREYNNAATNKAFESVGQAIDFIDEKLANGPILPPGAFKRGQFKVLTDAFLLTTPFTKPYLKAGFDNLKHKVGSAWDVTTNANPKVVKEMAVNTVIQEDGAKFADAAGTTTEAVVAENTLPKYEDRAKNKVEPDINDRLAIEFSDPDPRVQAKLDLLFDDNIINKQERLIDYERRANIHQGTKLYYNQANSHFNMIDTRLEGKMVFTQGPDFAFTTKKAVTSAVDDLSKNIAELEAKDQGKITIRDIKTNTRYTPEQFNKLNKTRGQFNVEWDFKKNYKLLDNEILGQGLADTNLSFFGFGGNIGNALKRSVVGEYLFSTGTTAGWYERARAALSPKAGRTKADITVQLNYLIDTNKPLHKDIRAMVNQMEVEGKDLFSTAELSRNHPELTTTQIVKLDEIQQAWRATQDTLFDITNQGEKTRLINSGYDKGIYINKEYKGAVKQVLNLLDDEVPTKVLDFETGQIIDFKADKSKGNAANSKGQSLVKLDGKHVVDNAAVEYGILSKNAELGILPQRVLNKLPGHNYKEYSSHFFVEVRPKVIELNGKVLQKGDPRYNEFTKVKGTATTRYEADMLVEQLKQELGGDFDVLEPRQAREGSLTDFTSEYKLTEDNYRNALSRNQDIRTVQGDSVLVDPLEALNNAANRISRTAAYSQFDKAFKEAFVRDFKPVLKGGEFPTSLDDISLSGKIASPELRTMVKDAQMVWNRHTHFQNRAAGTVDRFMQNSLHGLADVFEKVKFKAGSDLARRTGDLGAYPITGFPKKLASLALITYQFPLRHMVIQPMMFYEQSIVFPSTFKQTMKKAPIAVMELLSGHPTLREHGTRLKEFLTKVERVEFDKEVKAMRSLGILESIDQNLAVMEVLKGKTVSLAERSTLTGKTFGALKDVGTATTNVFNRYGFTAGELTNRVGLFLQTKERWKAAHPGERWDTPQNIQEIAFQSWKQSGAMTSSGALAFQRLPLLGFVTQFQAINLKGFMNLIQDNATNLSKTDRVKLTAARMLIHGVEYGTPLAGGKLLYDHFISSEDETIVQNAELLRKGALDIITNDIMQLVTQGDTDFSLSESSSINASNFFADILKEQINFYRFVTGDPRVQKPNIPSVSVGIRAYERFQTAADIFAYKDVTGDSFLQSIGQIAQITSVGNNFTKAMTALAGEELMTKNGYSKDLKLTTGEAIAQMAGFKTRRELDQWKIEELKMTRDQRISEAVNGFDQEIIHVLKNEPSPEKFFAVINMQISAMEKTGKFSPSEMDRIVKGIMERDRRRFDSDKTTSLINYIMNTDAMDADMRNIINRFSASGDPVVKDIVRRIKENSKPQQDIFKE</sequence>
<dbReference type="EMBL" id="LR796440">
    <property type="protein sequence ID" value="CAB4144467.1"/>
    <property type="molecule type" value="Genomic_DNA"/>
</dbReference>
<name>A0A6J5MF67_9CAUD</name>
<evidence type="ECO:0000313" key="1">
    <source>
        <dbReference type="EMBL" id="CAB4144467.1"/>
    </source>
</evidence>
<proteinExistence type="predicted"/>
<organism evidence="1">
    <name type="scientific">uncultured Caudovirales phage</name>
    <dbReference type="NCBI Taxonomy" id="2100421"/>
    <lineage>
        <taxon>Viruses</taxon>
        <taxon>Duplodnaviria</taxon>
        <taxon>Heunggongvirae</taxon>
        <taxon>Uroviricota</taxon>
        <taxon>Caudoviricetes</taxon>
        <taxon>Peduoviridae</taxon>
        <taxon>Maltschvirus</taxon>
        <taxon>Maltschvirus maltsch</taxon>
    </lineage>
</organism>
<gene>
    <name evidence="1" type="ORF">UFOVP454_36</name>
</gene>
<protein>
    <submittedName>
        <fullName evidence="1">Uncharacterized protein</fullName>
    </submittedName>
</protein>